<dbReference type="AlphaFoldDB" id="A0A3N4H5N8"/>
<dbReference type="EC" id="2.6.1.-" evidence="6"/>
<evidence type="ECO:0000256" key="3">
    <source>
        <dbReference type="ARBA" id="ARBA00022576"/>
    </source>
</evidence>
<accession>A0A3N4H5N8</accession>
<evidence type="ECO:0000256" key="5">
    <source>
        <dbReference type="ARBA" id="ARBA00022898"/>
    </source>
</evidence>
<evidence type="ECO:0000256" key="1">
    <source>
        <dbReference type="ARBA" id="ARBA00001933"/>
    </source>
</evidence>
<dbReference type="Pfam" id="PF00155">
    <property type="entry name" value="Aminotran_1_2"/>
    <property type="match status" value="1"/>
</dbReference>
<dbReference type="RefSeq" id="WP_123780225.1">
    <property type="nucleotide sequence ID" value="NZ_RKMG01000016.1"/>
</dbReference>
<evidence type="ECO:0000256" key="4">
    <source>
        <dbReference type="ARBA" id="ARBA00022679"/>
    </source>
</evidence>
<dbReference type="EMBL" id="RKMG01000016">
    <property type="protein sequence ID" value="RPA60444.1"/>
    <property type="molecule type" value="Genomic_DNA"/>
</dbReference>
<keyword evidence="5" id="KW-0663">Pyridoxal phosphate</keyword>
<name>A0A3N4H5N8_9LACT</name>
<dbReference type="Gene3D" id="3.40.640.10">
    <property type="entry name" value="Type I PLP-dependent aspartate aminotransferase-like (Major domain)"/>
    <property type="match status" value="1"/>
</dbReference>
<dbReference type="PANTHER" id="PTHR46383">
    <property type="entry name" value="ASPARTATE AMINOTRANSFERASE"/>
    <property type="match status" value="1"/>
</dbReference>
<dbReference type="InterPro" id="IPR015421">
    <property type="entry name" value="PyrdxlP-dep_Trfase_major"/>
</dbReference>
<keyword evidence="4 6" id="KW-0808">Transferase</keyword>
<evidence type="ECO:0000313" key="8">
    <source>
        <dbReference type="EMBL" id="RPA60444.1"/>
    </source>
</evidence>
<dbReference type="GO" id="GO:0008483">
    <property type="term" value="F:transaminase activity"/>
    <property type="evidence" value="ECO:0007669"/>
    <property type="project" value="UniProtKB-KW"/>
</dbReference>
<keyword evidence="9" id="KW-1185">Reference proteome</keyword>
<feature type="domain" description="Aminotransferase class I/classII large" evidence="7">
    <location>
        <begin position="27"/>
        <end position="370"/>
    </location>
</feature>
<dbReference type="InterPro" id="IPR015424">
    <property type="entry name" value="PyrdxlP-dep_Trfase"/>
</dbReference>
<proteinExistence type="inferred from homology"/>
<dbReference type="PROSITE" id="PS00105">
    <property type="entry name" value="AA_TRANSFER_CLASS_1"/>
    <property type="match status" value="1"/>
</dbReference>
<protein>
    <recommendedName>
        <fullName evidence="6">Aminotransferase</fullName>
        <ecNumber evidence="6">2.6.1.-</ecNumber>
    </recommendedName>
</protein>
<dbReference type="InterPro" id="IPR050596">
    <property type="entry name" value="AspAT/PAT-like"/>
</dbReference>
<dbReference type="OrthoDB" id="9802328at2"/>
<reference evidence="8 9" key="1">
    <citation type="submission" date="2018-11" db="EMBL/GenBank/DDBJ databases">
        <title>Aerococcus sp. SJQ22, whole genome shotgun sequence.</title>
        <authorList>
            <person name="Sun L."/>
            <person name="Gao X."/>
            <person name="Chen W."/>
            <person name="Huang K."/>
        </authorList>
    </citation>
    <scope>NUCLEOTIDE SEQUENCE [LARGE SCALE GENOMIC DNA]</scope>
    <source>
        <strain evidence="8 9">SJQ22</strain>
    </source>
</reference>
<dbReference type="GO" id="GO:0006520">
    <property type="term" value="P:amino acid metabolic process"/>
    <property type="evidence" value="ECO:0007669"/>
    <property type="project" value="InterPro"/>
</dbReference>
<dbReference type="Gene3D" id="3.90.1150.10">
    <property type="entry name" value="Aspartate Aminotransferase, domain 1"/>
    <property type="match status" value="1"/>
</dbReference>
<sequence length="385" mass="42912">MTINKRLAQITKSEIRAFDAKVSNIPDLLNFTIGEPNFDTPTFVKEAAKRAIDENQTHYAPSDGLPELRHAIADYYKRRQNLDLNWDQVLVTVGATQGFMITMMALLNEGDKVFIPSPYFPLYGYASILSGADTIKFDTSNDDFTLTAEALEAQLSAHPEIKLVMLNYPNNPAGTTYTKAQIQELAAVLRQHPDVYVLSDEIYADLVYGEPHYSILEELPEQVILLAGASKSFAMTGFRLGFLHIPADLYEEFFKIFQTMVTCVSTPDQWAGAAAYNQGDQAVDDMRDEYNRRRQLIVGRLEAMGIEVPEAAGAFYVFPRIPAVYGDDDERFALDLAEKGKVGVIPGSAFGPGGQGHFRFSYAAAYEDIAEAMNRMDAFMQTLDK</sequence>
<dbReference type="PRINTS" id="PR00753">
    <property type="entry name" value="ACCSYNTHASE"/>
</dbReference>
<evidence type="ECO:0000256" key="2">
    <source>
        <dbReference type="ARBA" id="ARBA00007441"/>
    </source>
</evidence>
<dbReference type="GO" id="GO:0030170">
    <property type="term" value="F:pyridoxal phosphate binding"/>
    <property type="evidence" value="ECO:0007669"/>
    <property type="project" value="InterPro"/>
</dbReference>
<keyword evidence="3 6" id="KW-0032">Aminotransferase</keyword>
<organism evidence="8 9">
    <name type="scientific">Aerococcus agrisoli</name>
    <dbReference type="NCBI Taxonomy" id="2487350"/>
    <lineage>
        <taxon>Bacteria</taxon>
        <taxon>Bacillati</taxon>
        <taxon>Bacillota</taxon>
        <taxon>Bacilli</taxon>
        <taxon>Lactobacillales</taxon>
        <taxon>Aerococcaceae</taxon>
        <taxon>Aerococcus</taxon>
    </lineage>
</organism>
<comment type="similarity">
    <text evidence="2 6">Belongs to the class-I pyridoxal-phosphate-dependent aminotransferase family.</text>
</comment>
<dbReference type="InterPro" id="IPR004838">
    <property type="entry name" value="NHTrfase_class1_PyrdxlP-BS"/>
</dbReference>
<dbReference type="SUPFAM" id="SSF53383">
    <property type="entry name" value="PLP-dependent transferases"/>
    <property type="match status" value="1"/>
</dbReference>
<dbReference type="InterPro" id="IPR004839">
    <property type="entry name" value="Aminotransferase_I/II_large"/>
</dbReference>
<comment type="caution">
    <text evidence="8">The sequence shown here is derived from an EMBL/GenBank/DDBJ whole genome shotgun (WGS) entry which is preliminary data.</text>
</comment>
<comment type="cofactor">
    <cofactor evidence="1 6">
        <name>pyridoxal 5'-phosphate</name>
        <dbReference type="ChEBI" id="CHEBI:597326"/>
    </cofactor>
</comment>
<dbReference type="PANTHER" id="PTHR46383:SF3">
    <property type="entry name" value="ASPARTATE AMINOTRANSFERASE-RELATED"/>
    <property type="match status" value="1"/>
</dbReference>
<evidence type="ECO:0000259" key="7">
    <source>
        <dbReference type="Pfam" id="PF00155"/>
    </source>
</evidence>
<gene>
    <name evidence="8" type="ORF">EF384_05960</name>
</gene>
<dbReference type="CDD" id="cd00609">
    <property type="entry name" value="AAT_like"/>
    <property type="match status" value="1"/>
</dbReference>
<evidence type="ECO:0000256" key="6">
    <source>
        <dbReference type="RuleBase" id="RU000481"/>
    </source>
</evidence>
<evidence type="ECO:0000313" key="9">
    <source>
        <dbReference type="Proteomes" id="UP000273977"/>
    </source>
</evidence>
<dbReference type="InterPro" id="IPR015422">
    <property type="entry name" value="PyrdxlP-dep_Trfase_small"/>
</dbReference>
<dbReference type="Proteomes" id="UP000273977">
    <property type="component" value="Unassembled WGS sequence"/>
</dbReference>